<dbReference type="Proteomes" id="UP000195871">
    <property type="component" value="Unassembled WGS sequence"/>
</dbReference>
<evidence type="ECO:0000259" key="2">
    <source>
        <dbReference type="Pfam" id="PF04419"/>
    </source>
</evidence>
<dbReference type="AlphaFoldDB" id="A0A1Z8JPT3"/>
<evidence type="ECO:0000313" key="4">
    <source>
        <dbReference type="Proteomes" id="UP000195871"/>
    </source>
</evidence>
<protein>
    <recommendedName>
        <fullName evidence="2">Small EDRK-rich factor-like N-terminal domain-containing protein</fullName>
    </recommendedName>
</protein>
<accession>A0A1Z8JPT3</accession>
<name>A0A1Z8JPT3_PICKU</name>
<sequence length="78" mass="8887">MPTITGKLYARTLVEQGNQRELARQKNLKKQQEQSKGKKTDYLKRKETDAEISRQKQKLADERKAAEAAAALAAKMKK</sequence>
<dbReference type="EMBL" id="NHMM01000003">
    <property type="protein sequence ID" value="OUT22607.1"/>
    <property type="molecule type" value="Genomic_DNA"/>
</dbReference>
<evidence type="ECO:0000313" key="3">
    <source>
        <dbReference type="EMBL" id="OUT22607.1"/>
    </source>
</evidence>
<feature type="domain" description="Small EDRK-rich factor-like N-terminal" evidence="2">
    <location>
        <begin position="17"/>
        <end position="41"/>
    </location>
</feature>
<comment type="caution">
    <text evidence="3">The sequence shown here is derived from an EMBL/GenBank/DDBJ whole genome shotgun (WGS) entry which is preliminary data.</text>
</comment>
<evidence type="ECO:0000256" key="1">
    <source>
        <dbReference type="SAM" id="MobiDB-lite"/>
    </source>
</evidence>
<proteinExistence type="predicted"/>
<reference evidence="3 4" key="1">
    <citation type="submission" date="2017-05" db="EMBL/GenBank/DDBJ databases">
        <title>The Genome Sequence of Candida krusei Ckrusei653.</title>
        <authorList>
            <person name="Cuomo C."/>
            <person name="Forche A."/>
            <person name="Young S."/>
            <person name="Abouelleil A."/>
            <person name="Cao P."/>
            <person name="Chapman S."/>
            <person name="Cusick C."/>
            <person name="Shea T."/>
            <person name="Nusbaum C."/>
            <person name="Birren B."/>
        </authorList>
    </citation>
    <scope>NUCLEOTIDE SEQUENCE [LARGE SCALE GENOMIC DNA]</scope>
    <source>
        <strain evidence="3 4">Ckrusei653</strain>
    </source>
</reference>
<organism evidence="3 4">
    <name type="scientific">Pichia kudriavzevii</name>
    <name type="common">Yeast</name>
    <name type="synonym">Issatchenkia orientalis</name>
    <dbReference type="NCBI Taxonomy" id="4909"/>
    <lineage>
        <taxon>Eukaryota</taxon>
        <taxon>Fungi</taxon>
        <taxon>Dikarya</taxon>
        <taxon>Ascomycota</taxon>
        <taxon>Saccharomycotina</taxon>
        <taxon>Pichiomycetes</taxon>
        <taxon>Pichiales</taxon>
        <taxon>Pichiaceae</taxon>
        <taxon>Pichia</taxon>
    </lineage>
</organism>
<gene>
    <name evidence="3" type="ORF">CAS74_002349</name>
</gene>
<feature type="compositionally biased region" description="Basic and acidic residues" evidence="1">
    <location>
        <begin position="30"/>
        <end position="60"/>
    </location>
</feature>
<dbReference type="Pfam" id="PF04419">
    <property type="entry name" value="SERF-like_N"/>
    <property type="match status" value="1"/>
</dbReference>
<dbReference type="InterPro" id="IPR007513">
    <property type="entry name" value="SERF-like_N"/>
</dbReference>
<feature type="region of interest" description="Disordered" evidence="1">
    <location>
        <begin position="20"/>
        <end position="60"/>
    </location>
</feature>